<feature type="domain" description="D-serine dehydratase-like" evidence="14">
    <location>
        <begin position="264"/>
        <end position="369"/>
    </location>
</feature>
<dbReference type="EC" id="4.3.1.18" evidence="11"/>
<protein>
    <recommendedName>
        <fullName evidence="12">D-serine dehydratase</fullName>
        <ecNumber evidence="11">4.3.1.18</ecNumber>
    </recommendedName>
    <alternativeName>
        <fullName evidence="13">D-serine deaminase</fullName>
    </alternativeName>
</protein>
<evidence type="ECO:0000256" key="1">
    <source>
        <dbReference type="ARBA" id="ARBA00001933"/>
    </source>
</evidence>
<evidence type="ECO:0000256" key="4">
    <source>
        <dbReference type="ARBA" id="ARBA00022575"/>
    </source>
</evidence>
<dbReference type="Gene3D" id="2.40.37.20">
    <property type="entry name" value="D-serine dehydratase-like domain"/>
    <property type="match status" value="1"/>
</dbReference>
<organism evidence="15 16">
    <name type="scientific">Grifola frondosa</name>
    <name type="common">Maitake</name>
    <name type="synonym">Polyporus frondosus</name>
    <dbReference type="NCBI Taxonomy" id="5627"/>
    <lineage>
        <taxon>Eukaryota</taxon>
        <taxon>Fungi</taxon>
        <taxon>Dikarya</taxon>
        <taxon>Basidiomycota</taxon>
        <taxon>Agaricomycotina</taxon>
        <taxon>Agaricomycetes</taxon>
        <taxon>Polyporales</taxon>
        <taxon>Grifolaceae</taxon>
        <taxon>Grifola</taxon>
    </lineage>
</organism>
<dbReference type="Pfam" id="PF01168">
    <property type="entry name" value="Ala_racemase_N"/>
    <property type="match status" value="1"/>
</dbReference>
<dbReference type="Proteomes" id="UP000092993">
    <property type="component" value="Unassembled WGS sequence"/>
</dbReference>
<evidence type="ECO:0000256" key="5">
    <source>
        <dbReference type="ARBA" id="ARBA00022723"/>
    </source>
</evidence>
<evidence type="ECO:0000256" key="6">
    <source>
        <dbReference type="ARBA" id="ARBA00022833"/>
    </source>
</evidence>
<keyword evidence="7" id="KW-0663">Pyridoxal phosphate</keyword>
<dbReference type="PANTHER" id="PTHR28004">
    <property type="entry name" value="ZGC:162816-RELATED"/>
    <property type="match status" value="1"/>
</dbReference>
<dbReference type="InterPro" id="IPR029066">
    <property type="entry name" value="PLP-binding_barrel"/>
</dbReference>
<dbReference type="OMA" id="NCEKMLA"/>
<evidence type="ECO:0000313" key="16">
    <source>
        <dbReference type="Proteomes" id="UP000092993"/>
    </source>
</evidence>
<evidence type="ECO:0000256" key="10">
    <source>
        <dbReference type="ARBA" id="ARBA00055764"/>
    </source>
</evidence>
<evidence type="ECO:0000256" key="7">
    <source>
        <dbReference type="ARBA" id="ARBA00022898"/>
    </source>
</evidence>
<dbReference type="STRING" id="5627.A0A1C7MRA9"/>
<keyword evidence="6" id="KW-0862">Zinc</keyword>
<dbReference type="GO" id="GO:0009636">
    <property type="term" value="P:response to toxic substance"/>
    <property type="evidence" value="ECO:0007669"/>
    <property type="project" value="UniProtKB-KW"/>
</dbReference>
<dbReference type="FunFam" id="3.20.20.10:FF:000016">
    <property type="entry name" value="D-serine dehydratase"/>
    <property type="match status" value="1"/>
</dbReference>
<evidence type="ECO:0000256" key="3">
    <source>
        <dbReference type="ARBA" id="ARBA00005323"/>
    </source>
</evidence>
<comment type="caution">
    <text evidence="15">The sequence shown here is derived from an EMBL/GenBank/DDBJ whole genome shotgun (WGS) entry which is preliminary data.</text>
</comment>
<keyword evidence="5" id="KW-0479">Metal-binding</keyword>
<name>A0A1C7MRA9_GRIFR</name>
<proteinExistence type="inferred from homology"/>
<dbReference type="GO" id="GO:0008721">
    <property type="term" value="F:D-serine ammonia-lyase activity"/>
    <property type="evidence" value="ECO:0007669"/>
    <property type="project" value="UniProtKB-EC"/>
</dbReference>
<dbReference type="SMART" id="SM01119">
    <property type="entry name" value="D-ser_dehydrat"/>
    <property type="match status" value="1"/>
</dbReference>
<dbReference type="InterPro" id="IPR026956">
    <property type="entry name" value="D-ser_dehydrat-like_dom"/>
</dbReference>
<comment type="catalytic activity">
    <reaction evidence="9">
        <text>D-serine = pyruvate + NH4(+)</text>
        <dbReference type="Rhea" id="RHEA:13977"/>
        <dbReference type="ChEBI" id="CHEBI:15361"/>
        <dbReference type="ChEBI" id="CHEBI:28938"/>
        <dbReference type="ChEBI" id="CHEBI:35247"/>
        <dbReference type="EC" id="4.3.1.18"/>
    </reaction>
    <physiologicalReaction direction="left-to-right" evidence="9">
        <dbReference type="Rhea" id="RHEA:13978"/>
    </physiologicalReaction>
</comment>
<evidence type="ECO:0000259" key="14">
    <source>
        <dbReference type="SMART" id="SM01119"/>
    </source>
</evidence>
<dbReference type="InterPro" id="IPR001608">
    <property type="entry name" value="Ala_racemase_N"/>
</dbReference>
<evidence type="ECO:0000256" key="8">
    <source>
        <dbReference type="ARBA" id="ARBA00023239"/>
    </source>
</evidence>
<dbReference type="InterPro" id="IPR051466">
    <property type="entry name" value="D-amino_acid_metab_enzyme"/>
</dbReference>
<dbReference type="Pfam" id="PF14031">
    <property type="entry name" value="D-ser_dehydrat"/>
    <property type="match status" value="1"/>
</dbReference>
<dbReference type="OrthoDB" id="20198at2759"/>
<comment type="cofactor">
    <cofactor evidence="2">
        <name>Zn(2+)</name>
        <dbReference type="ChEBI" id="CHEBI:29105"/>
    </cofactor>
</comment>
<dbReference type="GO" id="GO:0036088">
    <property type="term" value="P:D-serine catabolic process"/>
    <property type="evidence" value="ECO:0007669"/>
    <property type="project" value="TreeGrafter"/>
</dbReference>
<evidence type="ECO:0000256" key="13">
    <source>
        <dbReference type="ARBA" id="ARBA00075219"/>
    </source>
</evidence>
<evidence type="ECO:0000256" key="2">
    <source>
        <dbReference type="ARBA" id="ARBA00001947"/>
    </source>
</evidence>
<sequence length="388" mass="41872">MQEHAQEWGARFRAHVKSHKTAEGTRLQLLSGSPETHSIVVSTVMEVCEVFRAGLVADGTVKDVLYGLPLAPNKVADLYALTDELAAVGAAMRILVDHPEQVLALEQWEKPTQPQRRWSVFVKVDCGLKRAGLEPTSPAFESLLRNVLASPVISLYGFYSHAGQSYVSTSFADASRFLSAEVEAVNNAAGLALSILKNSPELEAPRDPFVLSVGATPTALAATAETRAQLESMLNGVLELHAGNYPLLDLQQLNTGLIDSDHIAQRVLATVISYYPSRGKDGADEAMCDAGAIAMSKDTGPRPGYGDVDGKPWRLSRVSQEHGILTQITPAIGGQQKAEDALKIGDMVQIVGQHACLTLAAFPWYYVVDSGEGRGDVVEDVWVPWKGW</sequence>
<dbReference type="PANTHER" id="PTHR28004:SF2">
    <property type="entry name" value="D-SERINE DEHYDRATASE"/>
    <property type="match status" value="1"/>
</dbReference>
<keyword evidence="8" id="KW-0456">Lyase</keyword>
<keyword evidence="4" id="KW-0216">Detoxification</keyword>
<evidence type="ECO:0000313" key="15">
    <source>
        <dbReference type="EMBL" id="OBZ79393.1"/>
    </source>
</evidence>
<dbReference type="GO" id="GO:0046872">
    <property type="term" value="F:metal ion binding"/>
    <property type="evidence" value="ECO:0007669"/>
    <property type="project" value="UniProtKB-KW"/>
</dbReference>
<evidence type="ECO:0000256" key="11">
    <source>
        <dbReference type="ARBA" id="ARBA00066349"/>
    </source>
</evidence>
<evidence type="ECO:0000256" key="9">
    <source>
        <dbReference type="ARBA" id="ARBA00051198"/>
    </source>
</evidence>
<comment type="function">
    <text evidence="10">Catalyzes the conversion of D-serine to pyruvate and ammonia. May play a role in D-serine detoxification.</text>
</comment>
<dbReference type="EMBL" id="LUGG01000001">
    <property type="protein sequence ID" value="OBZ79393.1"/>
    <property type="molecule type" value="Genomic_DNA"/>
</dbReference>
<gene>
    <name evidence="15" type="ORF">A0H81_01067</name>
</gene>
<evidence type="ECO:0000256" key="12">
    <source>
        <dbReference type="ARBA" id="ARBA00069616"/>
    </source>
</evidence>
<dbReference type="AlphaFoldDB" id="A0A1C7MRA9"/>
<comment type="cofactor">
    <cofactor evidence="1">
        <name>pyridoxal 5'-phosphate</name>
        <dbReference type="ChEBI" id="CHEBI:597326"/>
    </cofactor>
</comment>
<dbReference type="Gene3D" id="3.20.20.10">
    <property type="entry name" value="Alanine racemase"/>
    <property type="match status" value="1"/>
</dbReference>
<dbReference type="InterPro" id="IPR042208">
    <property type="entry name" value="D-ser_dehydrat-like_sf"/>
</dbReference>
<reference evidence="15 16" key="1">
    <citation type="submission" date="2016-03" db="EMBL/GenBank/DDBJ databases">
        <title>Whole genome sequencing of Grifola frondosa 9006-11.</title>
        <authorList>
            <person name="Min B."/>
            <person name="Park H."/>
            <person name="Kim J.-G."/>
            <person name="Cho H."/>
            <person name="Oh Y.-L."/>
            <person name="Kong W.-S."/>
            <person name="Choi I.-G."/>
        </authorList>
    </citation>
    <scope>NUCLEOTIDE SEQUENCE [LARGE SCALE GENOMIC DNA]</scope>
    <source>
        <strain evidence="15 16">9006-11</strain>
    </source>
</reference>
<keyword evidence="16" id="KW-1185">Reference proteome</keyword>
<comment type="similarity">
    <text evidence="3">Belongs to the DSD1 family.</text>
</comment>
<accession>A0A1C7MRA9</accession>
<dbReference type="SUPFAM" id="SSF51419">
    <property type="entry name" value="PLP-binding barrel"/>
    <property type="match status" value="1"/>
</dbReference>